<dbReference type="GO" id="GO:0016887">
    <property type="term" value="F:ATP hydrolysis activity"/>
    <property type="evidence" value="ECO:0007669"/>
    <property type="project" value="InterPro"/>
</dbReference>
<evidence type="ECO:0000313" key="10">
    <source>
        <dbReference type="EMBL" id="EFA90192.1"/>
    </source>
</evidence>
<feature type="transmembrane region" description="Helical" evidence="7">
    <location>
        <begin position="16"/>
        <end position="39"/>
    </location>
</feature>
<dbReference type="Pfam" id="PF00005">
    <property type="entry name" value="ABC_tran"/>
    <property type="match status" value="1"/>
</dbReference>
<sequence>MFNKKLFKELKEEKKMILVLVIIKVLQFLTNIFLVLIIGKFAQDLYYHIYDIRLFILEIMALLIINIILLKINSSVSYKVSLRIKDKLRKRLIEKVFSFKLEYETKLTISQVMNLAVEGIEQLNIFYAQFLPQMFFALIGPLILFIILSFLNLKIALAMLLLVPLIPLAIFLVQKISKKVVKSYWKSYTNLSDVFIDFLYGLTTLTVFNADEDYNNKLNNLAEDFREKTMKLLFVQLNNITVLDLVSYVGAGIGIILSLYYFQKNELTIFSAFSFILLSQEFFTPLRRLGSLFHVAMNGISSANSLFEVLDIDDAKDYKGIIDANKLDITVENLSFSYGQKEVLENINMKFKSGNITALVGLSGSGKSTMAKIICGALRDFKGNIFYNNKKDISSDSLAKNIIYIDNNPYFFKQTLAYNLKIAKEDASDEELYQALDDVGLLEYFKNLKGLETFIDSWGNNLSGGQKQRLALARAILKKPKVLILDEAISNIDRQSEALILKLLEKIRNQTNIIIISHRLYTVKSADYIYFLDDKKIAEEGDFARIMEGKLFRDLYSYQEKLEKWGLNE</sequence>
<evidence type="ECO:0000259" key="9">
    <source>
        <dbReference type="PROSITE" id="PS50929"/>
    </source>
</evidence>
<dbReference type="PROSITE" id="PS50893">
    <property type="entry name" value="ABC_TRANSPORTER_2"/>
    <property type="match status" value="1"/>
</dbReference>
<feature type="transmembrane region" description="Helical" evidence="7">
    <location>
        <begin position="267"/>
        <end position="284"/>
    </location>
</feature>
<evidence type="ECO:0000256" key="5">
    <source>
        <dbReference type="ARBA" id="ARBA00022989"/>
    </source>
</evidence>
<dbReference type="Proteomes" id="UP000005711">
    <property type="component" value="Unassembled WGS sequence"/>
</dbReference>
<proteinExistence type="predicted"/>
<feature type="domain" description="ABC transmembrane type-1" evidence="9">
    <location>
        <begin position="16"/>
        <end position="298"/>
    </location>
</feature>
<dbReference type="SMART" id="SM00382">
    <property type="entry name" value="AAA"/>
    <property type="match status" value="1"/>
</dbReference>
<gene>
    <name evidence="10" type="ORF">HMPREF0628_0379</name>
</gene>
<evidence type="ECO:0000256" key="6">
    <source>
        <dbReference type="ARBA" id="ARBA00023136"/>
    </source>
</evidence>
<dbReference type="AlphaFoldDB" id="D1VTB8"/>
<dbReference type="InterPro" id="IPR011527">
    <property type="entry name" value="ABC1_TM_dom"/>
</dbReference>
<dbReference type="GO" id="GO:0140359">
    <property type="term" value="F:ABC-type transporter activity"/>
    <property type="evidence" value="ECO:0007669"/>
    <property type="project" value="InterPro"/>
</dbReference>
<keyword evidence="3" id="KW-0547">Nucleotide-binding</keyword>
<dbReference type="GO" id="GO:0034040">
    <property type="term" value="F:ATPase-coupled lipid transmembrane transporter activity"/>
    <property type="evidence" value="ECO:0007669"/>
    <property type="project" value="TreeGrafter"/>
</dbReference>
<evidence type="ECO:0000256" key="2">
    <source>
        <dbReference type="ARBA" id="ARBA00022692"/>
    </source>
</evidence>
<dbReference type="Gene3D" id="3.40.50.300">
    <property type="entry name" value="P-loop containing nucleotide triphosphate hydrolases"/>
    <property type="match status" value="1"/>
</dbReference>
<evidence type="ECO:0000256" key="3">
    <source>
        <dbReference type="ARBA" id="ARBA00022741"/>
    </source>
</evidence>
<dbReference type="InterPro" id="IPR036640">
    <property type="entry name" value="ABC1_TM_sf"/>
</dbReference>
<feature type="transmembrane region" description="Helical" evidence="7">
    <location>
        <begin position="130"/>
        <end position="149"/>
    </location>
</feature>
<dbReference type="InterPro" id="IPR017871">
    <property type="entry name" value="ABC_transporter-like_CS"/>
</dbReference>
<dbReference type="SUPFAM" id="SSF90123">
    <property type="entry name" value="ABC transporter transmembrane region"/>
    <property type="match status" value="1"/>
</dbReference>
<evidence type="ECO:0000256" key="1">
    <source>
        <dbReference type="ARBA" id="ARBA00004651"/>
    </source>
</evidence>
<feature type="transmembrane region" description="Helical" evidence="7">
    <location>
        <begin position="155"/>
        <end position="173"/>
    </location>
</feature>
<dbReference type="PROSITE" id="PS00211">
    <property type="entry name" value="ABC_TRANSPORTER_1"/>
    <property type="match status" value="1"/>
</dbReference>
<protein>
    <submittedName>
        <fullName evidence="10">ABC transporter, ATP-binding protein</fullName>
    </submittedName>
</protein>
<reference evidence="10 11" key="1">
    <citation type="submission" date="2009-12" db="EMBL/GenBank/DDBJ databases">
        <title>Genome Sequence of Peptoniphilus lacrimalis 315-B.</title>
        <authorList>
            <person name="Durkin A.S."/>
            <person name="Madupu R."/>
            <person name="Torralba M."/>
            <person name="Methe B."/>
            <person name="Sutton G."/>
            <person name="Strausberg R.L."/>
            <person name="Nelson K.E."/>
        </authorList>
    </citation>
    <scope>NUCLEOTIDE SEQUENCE [LARGE SCALE GENOMIC DNA]</scope>
    <source>
        <strain evidence="10 11">315-B</strain>
    </source>
</reference>
<dbReference type="InterPro" id="IPR003439">
    <property type="entry name" value="ABC_transporter-like_ATP-bd"/>
</dbReference>
<dbReference type="InterPro" id="IPR039421">
    <property type="entry name" value="Type_1_exporter"/>
</dbReference>
<feature type="transmembrane region" description="Helical" evidence="7">
    <location>
        <begin position="45"/>
        <end position="69"/>
    </location>
</feature>
<evidence type="ECO:0000259" key="8">
    <source>
        <dbReference type="PROSITE" id="PS50893"/>
    </source>
</evidence>
<keyword evidence="6 7" id="KW-0472">Membrane</keyword>
<evidence type="ECO:0000256" key="7">
    <source>
        <dbReference type="SAM" id="Phobius"/>
    </source>
</evidence>
<feature type="domain" description="ABC transporter" evidence="8">
    <location>
        <begin position="329"/>
        <end position="559"/>
    </location>
</feature>
<accession>D1VTB8</accession>
<keyword evidence="5 7" id="KW-1133">Transmembrane helix</keyword>
<keyword evidence="11" id="KW-1185">Reference proteome</keyword>
<dbReference type="eggNOG" id="COG4988">
    <property type="taxonomic scope" value="Bacteria"/>
</dbReference>
<dbReference type="PANTHER" id="PTHR24221:SF654">
    <property type="entry name" value="ATP-BINDING CASSETTE SUB-FAMILY B MEMBER 6"/>
    <property type="match status" value="1"/>
</dbReference>
<dbReference type="GO" id="GO:0005524">
    <property type="term" value="F:ATP binding"/>
    <property type="evidence" value="ECO:0007669"/>
    <property type="project" value="UniProtKB-KW"/>
</dbReference>
<keyword evidence="2 7" id="KW-0812">Transmembrane</keyword>
<dbReference type="PANTHER" id="PTHR24221">
    <property type="entry name" value="ATP-BINDING CASSETTE SUB-FAMILY B"/>
    <property type="match status" value="1"/>
</dbReference>
<dbReference type="RefSeq" id="WP_004824642.1">
    <property type="nucleotide sequence ID" value="NZ_ADDO01000035.1"/>
</dbReference>
<dbReference type="InterPro" id="IPR027417">
    <property type="entry name" value="P-loop_NTPase"/>
</dbReference>
<dbReference type="SUPFAM" id="SSF52540">
    <property type="entry name" value="P-loop containing nucleoside triphosphate hydrolases"/>
    <property type="match status" value="1"/>
</dbReference>
<evidence type="ECO:0000313" key="11">
    <source>
        <dbReference type="Proteomes" id="UP000005711"/>
    </source>
</evidence>
<comment type="caution">
    <text evidence="10">The sequence shown here is derived from an EMBL/GenBank/DDBJ whole genome shotgun (WGS) entry which is preliminary data.</text>
</comment>
<dbReference type="CDD" id="cd03228">
    <property type="entry name" value="ABCC_MRP_Like"/>
    <property type="match status" value="1"/>
</dbReference>
<dbReference type="InterPro" id="IPR003593">
    <property type="entry name" value="AAA+_ATPase"/>
</dbReference>
<dbReference type="Pfam" id="PF00664">
    <property type="entry name" value="ABC_membrane"/>
    <property type="match status" value="1"/>
</dbReference>
<dbReference type="PROSITE" id="PS50929">
    <property type="entry name" value="ABC_TM1F"/>
    <property type="match status" value="1"/>
</dbReference>
<organism evidence="10 11">
    <name type="scientific">Peptoniphilus lacrimalis 315-B</name>
    <dbReference type="NCBI Taxonomy" id="596330"/>
    <lineage>
        <taxon>Bacteria</taxon>
        <taxon>Bacillati</taxon>
        <taxon>Bacillota</taxon>
        <taxon>Tissierellia</taxon>
        <taxon>Tissierellales</taxon>
        <taxon>Peptoniphilaceae</taxon>
        <taxon>Peptoniphilus</taxon>
    </lineage>
</organism>
<comment type="subcellular location">
    <subcellularLocation>
        <location evidence="1">Cell membrane</location>
        <topology evidence="1">Multi-pass membrane protein</topology>
    </subcellularLocation>
</comment>
<keyword evidence="4 10" id="KW-0067">ATP-binding</keyword>
<dbReference type="EMBL" id="ADDO01000035">
    <property type="protein sequence ID" value="EFA90192.1"/>
    <property type="molecule type" value="Genomic_DNA"/>
</dbReference>
<name>D1VTB8_9FIRM</name>
<dbReference type="Gene3D" id="1.20.1560.10">
    <property type="entry name" value="ABC transporter type 1, transmembrane domain"/>
    <property type="match status" value="1"/>
</dbReference>
<feature type="transmembrane region" description="Helical" evidence="7">
    <location>
        <begin position="240"/>
        <end position="261"/>
    </location>
</feature>
<dbReference type="GO" id="GO:0005886">
    <property type="term" value="C:plasma membrane"/>
    <property type="evidence" value="ECO:0007669"/>
    <property type="project" value="UniProtKB-SubCell"/>
</dbReference>
<evidence type="ECO:0000256" key="4">
    <source>
        <dbReference type="ARBA" id="ARBA00022840"/>
    </source>
</evidence>